<dbReference type="AlphaFoldDB" id="A0AAW0VQI7"/>
<comment type="caution">
    <text evidence="1">The sequence shown here is derived from an EMBL/GenBank/DDBJ whole genome shotgun (WGS) entry which is preliminary data.</text>
</comment>
<sequence>QNVDTQLKNAIITGKTELVKTLLRQTDNRHDAYVEAHIQAKKDIIQIISVKENEGIEIPDNNLISRVLNELQQRINNVFSAASVGNYRGGGVKTLLESYGLPGTIRDNRGCSLLHYIAEKLKEDGSPAW</sequence>
<feature type="non-terminal residue" evidence="1">
    <location>
        <position position="129"/>
    </location>
</feature>
<dbReference type="EMBL" id="JARKIK010002722">
    <property type="protein sequence ID" value="KAK8719222.1"/>
    <property type="molecule type" value="Genomic_DNA"/>
</dbReference>
<reference evidence="1 2" key="1">
    <citation type="journal article" date="2024" name="BMC Genomics">
        <title>Genome assembly of redclaw crayfish (Cherax quadricarinatus) provides insights into its immune adaptation and hypoxia tolerance.</title>
        <authorList>
            <person name="Liu Z."/>
            <person name="Zheng J."/>
            <person name="Li H."/>
            <person name="Fang K."/>
            <person name="Wang S."/>
            <person name="He J."/>
            <person name="Zhou D."/>
            <person name="Weng S."/>
            <person name="Chi M."/>
            <person name="Gu Z."/>
            <person name="He J."/>
            <person name="Li F."/>
            <person name="Wang M."/>
        </authorList>
    </citation>
    <scope>NUCLEOTIDE SEQUENCE [LARGE SCALE GENOMIC DNA]</scope>
    <source>
        <strain evidence="1">ZL_2023a</strain>
    </source>
</reference>
<evidence type="ECO:0000313" key="1">
    <source>
        <dbReference type="EMBL" id="KAK8719222.1"/>
    </source>
</evidence>
<organism evidence="1 2">
    <name type="scientific">Cherax quadricarinatus</name>
    <name type="common">Australian red claw crayfish</name>
    <dbReference type="NCBI Taxonomy" id="27406"/>
    <lineage>
        <taxon>Eukaryota</taxon>
        <taxon>Metazoa</taxon>
        <taxon>Ecdysozoa</taxon>
        <taxon>Arthropoda</taxon>
        <taxon>Crustacea</taxon>
        <taxon>Multicrustacea</taxon>
        <taxon>Malacostraca</taxon>
        <taxon>Eumalacostraca</taxon>
        <taxon>Eucarida</taxon>
        <taxon>Decapoda</taxon>
        <taxon>Pleocyemata</taxon>
        <taxon>Astacidea</taxon>
        <taxon>Parastacoidea</taxon>
        <taxon>Parastacidae</taxon>
        <taxon>Cherax</taxon>
    </lineage>
</organism>
<gene>
    <name evidence="1" type="ORF">OTU49_014167</name>
</gene>
<protein>
    <submittedName>
        <fullName evidence="1">Uncharacterized protein</fullName>
    </submittedName>
</protein>
<evidence type="ECO:0000313" key="2">
    <source>
        <dbReference type="Proteomes" id="UP001445076"/>
    </source>
</evidence>
<accession>A0AAW0VQI7</accession>
<feature type="non-terminal residue" evidence="1">
    <location>
        <position position="1"/>
    </location>
</feature>
<name>A0AAW0VQI7_CHEQU</name>
<keyword evidence="2" id="KW-1185">Reference proteome</keyword>
<dbReference type="Proteomes" id="UP001445076">
    <property type="component" value="Unassembled WGS sequence"/>
</dbReference>
<proteinExistence type="predicted"/>